<evidence type="ECO:0000259" key="9">
    <source>
        <dbReference type="Pfam" id="PF02108"/>
    </source>
</evidence>
<evidence type="ECO:0000256" key="6">
    <source>
        <dbReference type="ARBA" id="ARBA00023225"/>
    </source>
</evidence>
<dbReference type="GO" id="GO:0015031">
    <property type="term" value="P:protein transport"/>
    <property type="evidence" value="ECO:0007669"/>
    <property type="project" value="UniProtKB-KW"/>
</dbReference>
<keyword evidence="10" id="KW-0969">Cilium</keyword>
<evidence type="ECO:0000313" key="11">
    <source>
        <dbReference type="Proteomes" id="UP000252254"/>
    </source>
</evidence>
<keyword evidence="5" id="KW-0653">Protein transport</keyword>
<dbReference type="GO" id="GO:0005829">
    <property type="term" value="C:cytosol"/>
    <property type="evidence" value="ECO:0007669"/>
    <property type="project" value="TreeGrafter"/>
</dbReference>
<keyword evidence="10" id="KW-0282">Flagellum</keyword>
<sequence length="248" mass="28709">MISLSNHNSRVIGLKPIKFRQQTDHPTNDNDVMEDLSTQITSAKQELEEVKANTNNLIKEANEEIQKNKEAWENEKQEWIEQAKREGYQAGFQQGEEDGQLQYQSLLDEAKQIIELMRKDKAELLEQSQPKILDLSVAAANKIIHQLMNEKDAFISIVKDVITEARNQPIIQIFTHPTDFLLCQKYRDELNEIVDTKVELDFYPDEALEQGSCIMETPFGRVDASVDTQLDNLREQLHQLLEELQRES</sequence>
<dbReference type="EMBL" id="QNRI01000001">
    <property type="protein sequence ID" value="RBP01801.1"/>
    <property type="molecule type" value="Genomic_DNA"/>
</dbReference>
<comment type="function">
    <text evidence="1">Needed for flagellar regrowth and assembly.</text>
</comment>
<dbReference type="GO" id="GO:0044781">
    <property type="term" value="P:bacterial-type flagellum organization"/>
    <property type="evidence" value="ECO:0007669"/>
    <property type="project" value="UniProtKB-KW"/>
</dbReference>
<keyword evidence="8" id="KW-0175">Coiled coil</keyword>
<feature type="domain" description="Flagellar assembly protein FliH/Type III secretion system HrpE" evidence="9">
    <location>
        <begin position="107"/>
        <end position="232"/>
    </location>
</feature>
<keyword evidence="10" id="KW-0966">Cell projection</keyword>
<dbReference type="InterPro" id="IPR018035">
    <property type="entry name" value="Flagellar_FliH/T3SS_HrpE"/>
</dbReference>
<dbReference type="PANTHER" id="PTHR34982">
    <property type="entry name" value="YOP PROTEINS TRANSLOCATION PROTEIN L"/>
    <property type="match status" value="1"/>
</dbReference>
<keyword evidence="4" id="KW-1005">Bacterial flagellum biogenesis</keyword>
<feature type="coiled-coil region" evidence="8">
    <location>
        <begin position="33"/>
        <end position="82"/>
    </location>
</feature>
<evidence type="ECO:0000256" key="7">
    <source>
        <dbReference type="NCBIfam" id="TIGR03825"/>
    </source>
</evidence>
<dbReference type="Proteomes" id="UP000252254">
    <property type="component" value="Unassembled WGS sequence"/>
</dbReference>
<comment type="similarity">
    <text evidence="2">Belongs to the FliH family.</text>
</comment>
<gene>
    <name evidence="10" type="ORF">DES48_101545</name>
</gene>
<dbReference type="InterPro" id="IPR051472">
    <property type="entry name" value="T3SS_Stator/FliH"/>
</dbReference>
<dbReference type="Pfam" id="PF02108">
    <property type="entry name" value="FliH"/>
    <property type="match status" value="1"/>
</dbReference>
<proteinExistence type="inferred from homology"/>
<evidence type="ECO:0000256" key="1">
    <source>
        <dbReference type="ARBA" id="ARBA00003041"/>
    </source>
</evidence>
<dbReference type="STRING" id="200904.GCA_900168775_01566"/>
<evidence type="ECO:0000256" key="8">
    <source>
        <dbReference type="SAM" id="Coils"/>
    </source>
</evidence>
<keyword evidence="6" id="KW-1006">Bacterial flagellum protein export</keyword>
<dbReference type="PANTHER" id="PTHR34982:SF1">
    <property type="entry name" value="FLAGELLAR ASSEMBLY PROTEIN FLIH"/>
    <property type="match status" value="1"/>
</dbReference>
<evidence type="ECO:0000256" key="4">
    <source>
        <dbReference type="ARBA" id="ARBA00022795"/>
    </source>
</evidence>
<dbReference type="OrthoDB" id="19020at2"/>
<comment type="caution">
    <text evidence="10">The sequence shown here is derived from an EMBL/GenBank/DDBJ whole genome shotgun (WGS) entry which is preliminary data.</text>
</comment>
<keyword evidence="11" id="KW-1185">Reference proteome</keyword>
<dbReference type="AlphaFoldDB" id="A0A366EH68"/>
<accession>A0A366EH68</accession>
<keyword evidence="3" id="KW-0813">Transport</keyword>
<dbReference type="InterPro" id="IPR022524">
    <property type="entry name" value="FliH_Bacilli"/>
</dbReference>
<evidence type="ECO:0000313" key="10">
    <source>
        <dbReference type="EMBL" id="RBP01801.1"/>
    </source>
</evidence>
<name>A0A366EH68_9BACI</name>
<evidence type="ECO:0000256" key="3">
    <source>
        <dbReference type="ARBA" id="ARBA00022448"/>
    </source>
</evidence>
<protein>
    <recommendedName>
        <fullName evidence="7">Flagellar assembly protein FliH</fullName>
    </recommendedName>
</protein>
<evidence type="ECO:0000256" key="2">
    <source>
        <dbReference type="ARBA" id="ARBA00006602"/>
    </source>
</evidence>
<dbReference type="NCBIfam" id="TIGR03825">
    <property type="entry name" value="FliH_bacil"/>
    <property type="match status" value="1"/>
</dbReference>
<reference evidence="10 11" key="1">
    <citation type="submission" date="2018-06" db="EMBL/GenBank/DDBJ databases">
        <title>Genomic Encyclopedia of Type Strains, Phase IV (KMG-IV): sequencing the most valuable type-strain genomes for metagenomic binning, comparative biology and taxonomic classification.</title>
        <authorList>
            <person name="Goeker M."/>
        </authorList>
    </citation>
    <scope>NUCLEOTIDE SEQUENCE [LARGE SCALE GENOMIC DNA]</scope>
    <source>
        <strain evidence="10 11">DSM 15140</strain>
    </source>
</reference>
<evidence type="ECO:0000256" key="5">
    <source>
        <dbReference type="ARBA" id="ARBA00022927"/>
    </source>
</evidence>
<organism evidence="10 11">
    <name type="scientific">Paraliobacillus ryukyuensis</name>
    <dbReference type="NCBI Taxonomy" id="200904"/>
    <lineage>
        <taxon>Bacteria</taxon>
        <taxon>Bacillati</taxon>
        <taxon>Bacillota</taxon>
        <taxon>Bacilli</taxon>
        <taxon>Bacillales</taxon>
        <taxon>Bacillaceae</taxon>
        <taxon>Paraliobacillus</taxon>
    </lineage>
</organism>